<protein>
    <submittedName>
        <fullName evidence="1">Uncharacterized protein</fullName>
    </submittedName>
</protein>
<comment type="caution">
    <text evidence="1">The sequence shown here is derived from an EMBL/GenBank/DDBJ whole genome shotgun (WGS) entry which is preliminary data.</text>
</comment>
<sequence length="5465" mass="596797">MYTHHKQRVAMDVQDDNVLDVDLLADDGSEEDGEAPPSSDFYIGPGSTPTSCASSPRGEEPASPHGGVSQPAFFHHQTYTRPFFTSGRRGPGRPRKEGPKLVREGKIVRRYRGGNAGSLRGAKRHRGSRDDSLEDMMDDDDFSIPPIPEEPPYMPEKWPGKLCALCNLSERSQLGQGEMRQIPCKLGEGDGSTTPAICNSGGATPTNATTPSSTPSTPVTPGLVSPPPELVDPNQHPLALPLSRRQKAFNKCKTPLYNMEHTDELSIIGFGDIIELSGVVSSGALYVHRCCLEFSPPFQDHVFSTSTSDEDKDQLEEARVKGIVSTALSRKCAFCSRHGASIPCKMSCSKYFHLPCVLASGGFMDFQTKSSFCKDHLYQVPLICTADIDCRTCRTIGDIANLMTCVTCGAHYHGTCVGLAQLPGVRSGWSCRSCRTCQVCRGETGAAGLPAAGHDTRAVTCEHCDKVYHATCLRPVMATVPKYGWKCKCCRVCSDCGSRSPGAGPSSRWHAHYTVCDSCYQQRNKGSCCPLCRRAYRAAAYRDMIRCILCKRYVHGMCDPDAEPQQYRLKKEQNPSYEYSCPICKAQMQLTGSKTGSFDEDTVASTSQDSSFGDENSQQEQDPLAIEPKPDVGLGKGKPFTVSAKVAKKKIGGYKLKGGFPPSGKLGFQKRQRSVLDFGRKRGSKPKMRGVFGVPGLGLQRPQAPDNKAPEDDPGVENKLVLCSSKDKFVLTQDLCVMCGAIGTDSEGCLIACAQCGQTYHPYCVNIKVSQVIVTQGWRCLDCTVCEGCGARGDETLLLLCDDCDTTWHTYCARPPLADVPRGPWRCERCRRCLVCGTRQTLAWCDNYTECAPCASLVMCCVCSEPYSDGELIIQCEGCRRWLHASCDSIRSENDAELCCRAGYKCVLCRGRDVPPPHLARALPAGAAAAPPAAPAPPRPLPRPTPQSLGLAGEYYVDDVCLSQRGAHHMKQLEAEMGITHTRRKRRFNKNENTEKDAEIMASIETVVQNADVEMGDDSKPDSTAEVKEEPGVPNTNFKEGILWNVANDGPPPEGFTIYTTDSGLTVLRRKRQRNLNKLGIGGFVVRQRQTTAKAQADDDKEGDGTQASGESPSNKRKPRRKPRSKLMEQFPSYMQEAFFGKDLLEPTKAAVTSTANPAESPGGTLRPATPEGYRELRDFKWELDNSDSDGEDVLAALTTFNDHDTTVTISLNTDEVEILNSLKPKDEKENSSSNADGTVKIKTEIDDGQLKHTEDSTALKNAILGPQPAEAEQPPTVATEGIPTVHSTKTEAISEAGGSSQASTISPKDDLSLLGVNLDAMVRDGLPDMDSNDVDEIFKGVLTDDSQESQESSVSYVNSMASTPYSQQRQQLQSPMEYTSPYPEFGGGSSNSAMSPIFESGSGNAWPDAAQAPPPSYNQRSADKMRADESLGSAATISAVLYANTNHPEWKTEFPNWVDRCKQILKKWRALPSDQKAPYLQRARDNRSAIRMKKAQQSSSNGAGENDSGATTSGAASPLAPAAAPAAPPPAPAAAPGVRAPNVTVTAGGLLEADAHIRVLTPSEIMRTLPRLAHSRHTELHAPSAVWREGAMQKELDDAFHVDLDCEQERACNQQRSAREAEQERQWKHLQQQRQQQTQQQQQIIHDQRMQAAMQRLRAPDGSSPPGAGAGVALSGGPMSAGPMSAGPMSAGPPPSPAPTAEAPRSAFPAQRFPLHYGNNDDINRQLRDLLQRHPEKMWPGQQHSEASSPSPGVGEGQPFRQPLPVTLRARAPLMHANRPDHHLTMQQRLVSAAENAQHQQNVQNNAAQHMVEQQKQNAAAAAAAQSNAPSNENKQDSNQEQGTDEMDMGDMDKLEQDGSNIGEVGDILTGLNGEDDEVLFETLTAEIGEQFNILEYADPELAALNDAEHILDGLDLADDGLPERHAKREPEDEHEQGQDNKMYNDLQKAVKNIESKPEVKSEIEDIKPEVKLEAPATPAPQQMYTDPVQRVITQNQQMALQNAMQAIKSEVKLENEENKPQRPVFTQMFTNAPQRLQLYHQQQRPQQFQPGQQVMGQQVVQRPQVQFTASQHMHYAQGGNTGGATGVGPGIPAASAASAASIVSAMTAQVNAALAAGRNIEAGTKLVAADGSVGVVRADRTVELKHLPYAGQYTMTAQVNAALAAGRNIEAGTKLVAADGSVGVVRADRTVELKHLPYAGQYTMTAQVNAALAAGRNIEAGTKLVAADGSVGVVRADRTVELKHLPYAGQYTMTAQVNAALAAGRNIEAGTKLVAADGSVGVVRADRTVELKHLPYAGQYTMTAQVNAALAAGRNIEAGTKLVAADGSVGVVRADRTVELKHLPYAGQYTMTAQVNAALAAGRNIEAGTKLVAADGSVGVVRADRTVELKHLPYAGQYTMTAQVNAALAAGRNIEAGTKLAFAFFFLLSTIAGGQVGQVRQVGPVGQVTQLAGAAGGARPPPPPPYPGTLRAPQPPPPPYPQVPYEAADWGDWLHRRPLLLQEQPLLLEELLEQEKREQEREGGEWAPGAAPAPAAPAPLAPPAIPLYCGTAPPAPPAPHEREPDPHQRLLYEQWLKQYNAFAADQQRYYEVEVQKLRKIRKSLNSKQRQLRKSGNELLPNDAAELQRVSTEQQALQKHLEAARKQARQHSMLIQEYETKQRQQNPQLAQQTVINQQQITSNQTVFAQNQNINQGQQVQQQATINRPMQLGLQGATIQQQQTLIRTQQTVIGADGQPISQQRIGLVTSPLNTQGRLLQGGRTLVIEQSGAPQQQLVRQLSGVQERPQSVGGMVQFGQQQMGGVRTSMQQGPQTPRTPGARPAMSPLHVQSPHSQSPLHSLAPQSPLHHLTSPMQSPLHSQQSPLHHTSQSPLHPSTQSPHHTQQSPLHSQQSPMHVQQTNMPQQSPMHQSPMHQSPMHPQQSPMHQSQMHSQQSPMHQQSPLHAPQTQMSQHSPMPQQSPMHSQQSPMHMQQSPMHTQQSPMQTSMSPQHFLQQLQAQRTSPQLPTPSRSPQIYQQSQIQSPVASHSPQMQNVDYATGRFSRPAPGCSPLPTRFARPPHHQQGIRVGGPFGGRQQTSPLGSPQPLPSPGNPANEMARQQMLQRQQYSPMGGAPASPSVARSPHVARTPTPSASPAASPAPGGLHEHGGGLHGPHAPHEHGGGLHGPHAPHEHGGGLHGPAPLPPGYRYYKPGLFGGAPGWPPREEDRRRPAHLTKVSILKRRTPPRPRLLNTPSHHAEEIVDPNNSPSASDARSYVVYTPDALDYGQRSSRSDEPRLSLARSDDDDDVEELVEHLDDDDIVLVEPDAISPEERIATEEDFEELIDSGKPDDEVEDETIERAPTRTETTTKTVAVISLSTGKQPASVQQYKILNPGANPRARLPLLSATMLSPHSNTKILDEVSQATVASVSIANQTISVPVLKNLSVPISSVQSHVGGVGKSQIKKVPLNLTNPPLTINMSTPPLSKPNSSVISVISSNVPKVANINPPRVPVSILTQHQVKQKIVKTIEKPMMLALSNSKLSSLSVTHDATLPAKIFQDDAASPDSTVSSENQEKDMNTNPMTSTSQQLSGMSSQGTSQMDQRPGLFKEPNKDIDIESEISQQTELPHTLCLSDRTPLLLGKADIKSPDPIPEKIPDNIMEGDDEDKPEDNIPSNLLLAYNKSISEPPPPPPMSDKSEENVVKTIKAIANQTKEMVIDSNMQITSDMAQDSVQISIPSPTPSQERYLNDITMQEHHETAENTKHVETFEDMLCILENIGDDAKTYGMKQSNPKQTNPNIQNPNINPPKPEPKEPQEQSAFAKREPERIAIQTATVPQLSPLSQPAELTSNMANVSQQLRTIMSSLNPNTSKVDTQPVMRKNSDATTPTQVNFENLLPSSKVEVAVSRPSPIQRIEKPAPSIPSSDSMPMSAAQALGSRVNTLSSMGQMRKSPTVSPINSPVSLQNSLMKSPAPLISNPSFSPMDDSGPTSVASQIIQMPALSKIHSSTVPGTMIHSSNTITTSMSGFQKNQSLPTSILGHTLLQPSRQINATNLPFNQQSISTSQPPALVMTSRPMMGNKEPAPPNVTVRTHSIVSPGINQIQAKPAPPGSINFITSSKLLHTQLTSPLKRSKSTDEPKSEVIVGHIQPTKRHSVEAVVVKSEPMETDEPNTSTANTDAGNKQQHSMQQSTTTQNKNDESQNVLLKQLLQTTTAAAAVVPQRTLTIQRTAPALGTIPSLEAQLARPSIPPPTLSLTQEVEIPKNSPRHNIMTSNIVNSPFNTRPIQTIPTSTISPLTQTSTQSLMDVRKPPMKMINKEDTTPMPESSPTMKSMQMYPMSIENQQLQQAIKKEIAPPQQSPVHRPFTPMDVKKELLDESSQQSATSGVSTASDQGKLDQPMKEEFPETVNMDTTSEANAPETPSEAKKRKRREYQQKKRKQLQMNMKAAAENNLNATNAKKRPRKGSRYEEDYDTFIDNLMAQLRLLPAMQIQEPALTTNFAVCPLFGSGDLTKLKNKDYDVLKGDLVGEFGNAKIPNVGDYYNTKPFGEEEPLPEKPPASTQRGFYDQEFQPILFDDDPEDKKLDFVCKERDTDTPDSIVSCSSPECLETEPPNRFPGLKLIDDEEEDEDSDSASGRISPVIPIIAPVPIRVKPISLYQSKDDEENQKALKTLDTDAAKIKGGDSPGSTETNENVTVTLTLTSGAAEDILGVLKELAGILHIPPPTSYQIIERTATPPSHKLGLYRSKGKDGKEGTPIDIQSILNGAAKFCRHCDVVILDSVVRAKASEFPLLSANKGNAEEILCDSESELYFCSTQCYESFAWRPTNIILDGKTKTTVKEDNKSDVDTNLSKERDDFDTASTESMETDDLDIKPDIKDEKMDLSFMDSLDNDELMKEVGDDVSALDEDLKSEQDDKSNQSTAEREKYRGIRYKAWSPGCIGPPVKYKRPTDRELTELVFRTGVAIMPVTNEDSRRCELCGIQGDGVADGVSRLLNCDVDRWVHLNCALWSEGVYETVSGALMNVETALAAGSNATCAVCRRLGATVRCFKVRCGSVYHLGCAVKDNCVFYKNKTAFCASHAPKNEKDNELTTLSVQRRVYISRDEQRQVASVMLHSDTNHLIRVGGLIFLSPGHLLPHQLAAFHTPNYIYPIGYKIVRFYWSMSRANCRCRYLCWITEEAGKPRFHVRAQDEPRDECAAPTPRAAWANVLDAVAALREGKSEDGILKLWPNYVTGEDLFGLTEPAVVRVLESLPGIETLTDYRFKFGRSALLEGGLAVNPSGCARSEARARAAWRRTGTRSLLPAAPAPPPAADHPACPYSKQFVHTKSSQYKKMKSEWRNNVYLARSKIQGLGLYAAKDLEKHTMVIEYIGEIIRSELSEIREKQYEAKNRGIYMFRLDERRVVDATLSGGLARYINHSCQPNCVAETVEVDRHLRIIIFAKRRIARGEELAYDYKFDIEDDAHKIMCMCGAPNCRKWMN</sequence>
<keyword evidence="2" id="KW-1185">Reference proteome</keyword>
<reference evidence="1" key="1">
    <citation type="submission" date="2023-03" db="EMBL/GenBank/DDBJ databases">
        <title>Chromosome-level genomes of two armyworms, Mythimna separata and Mythimna loreyi, provide insights into the biosynthesis and reception of sex pheromones.</title>
        <authorList>
            <person name="Zhao H."/>
        </authorList>
    </citation>
    <scope>NUCLEOTIDE SEQUENCE</scope>
    <source>
        <strain evidence="1">BeijingLab</strain>
    </source>
</reference>
<dbReference type="EMBL" id="CM056787">
    <property type="protein sequence ID" value="KAJ8733479.1"/>
    <property type="molecule type" value="Genomic_DNA"/>
</dbReference>
<organism evidence="1 2">
    <name type="scientific">Mythimna loreyi</name>
    <dbReference type="NCBI Taxonomy" id="667449"/>
    <lineage>
        <taxon>Eukaryota</taxon>
        <taxon>Metazoa</taxon>
        <taxon>Ecdysozoa</taxon>
        <taxon>Arthropoda</taxon>
        <taxon>Hexapoda</taxon>
        <taxon>Insecta</taxon>
        <taxon>Pterygota</taxon>
        <taxon>Neoptera</taxon>
        <taxon>Endopterygota</taxon>
        <taxon>Lepidoptera</taxon>
        <taxon>Glossata</taxon>
        <taxon>Ditrysia</taxon>
        <taxon>Noctuoidea</taxon>
        <taxon>Noctuidae</taxon>
        <taxon>Noctuinae</taxon>
        <taxon>Hadenini</taxon>
        <taxon>Mythimna</taxon>
    </lineage>
</organism>
<accession>A0ACC2R7G3</accession>
<evidence type="ECO:0000313" key="1">
    <source>
        <dbReference type="EMBL" id="KAJ8733479.1"/>
    </source>
</evidence>
<evidence type="ECO:0000313" key="2">
    <source>
        <dbReference type="Proteomes" id="UP001231649"/>
    </source>
</evidence>
<gene>
    <name evidence="1" type="ORF">PYW08_001777</name>
</gene>
<dbReference type="Proteomes" id="UP001231649">
    <property type="component" value="Chromosome 11"/>
</dbReference>
<proteinExistence type="predicted"/>
<name>A0ACC2R7G3_9NEOP</name>